<evidence type="ECO:0000256" key="2">
    <source>
        <dbReference type="ARBA" id="ARBA00023015"/>
    </source>
</evidence>
<dbReference type="Gene3D" id="1.10.10.10">
    <property type="entry name" value="Winged helix-like DNA-binding domain superfamily/Winged helix DNA-binding domain"/>
    <property type="match status" value="1"/>
</dbReference>
<dbReference type="InterPro" id="IPR013249">
    <property type="entry name" value="RNA_pol_sigma70_r4_t2"/>
</dbReference>
<dbReference type="GO" id="GO:0003677">
    <property type="term" value="F:DNA binding"/>
    <property type="evidence" value="ECO:0007669"/>
    <property type="project" value="InterPro"/>
</dbReference>
<dbReference type="GO" id="GO:0016987">
    <property type="term" value="F:sigma factor activity"/>
    <property type="evidence" value="ECO:0007669"/>
    <property type="project" value="UniProtKB-KW"/>
</dbReference>
<keyword evidence="3" id="KW-0731">Sigma factor</keyword>
<dbReference type="NCBIfam" id="TIGR02937">
    <property type="entry name" value="sigma70-ECF"/>
    <property type="match status" value="1"/>
</dbReference>
<accession>A0A3L7DX38</accession>
<comment type="similarity">
    <text evidence="1">Belongs to the sigma-70 factor family. ECF subfamily.</text>
</comment>
<evidence type="ECO:0000256" key="4">
    <source>
        <dbReference type="ARBA" id="ARBA00023163"/>
    </source>
</evidence>
<dbReference type="InterPro" id="IPR007627">
    <property type="entry name" value="RNA_pol_sigma70_r2"/>
</dbReference>
<name>A0A3L7DX38_9GAMM</name>
<organism evidence="8 9">
    <name type="scientific">Seongchinamella sediminis</name>
    <dbReference type="NCBI Taxonomy" id="2283635"/>
    <lineage>
        <taxon>Bacteria</taxon>
        <taxon>Pseudomonadati</taxon>
        <taxon>Pseudomonadota</taxon>
        <taxon>Gammaproteobacteria</taxon>
        <taxon>Cellvibrionales</taxon>
        <taxon>Halieaceae</taxon>
        <taxon>Seongchinamella</taxon>
    </lineage>
</organism>
<evidence type="ECO:0000256" key="3">
    <source>
        <dbReference type="ARBA" id="ARBA00023082"/>
    </source>
</evidence>
<keyword evidence="4" id="KW-0804">Transcription</keyword>
<dbReference type="GO" id="GO:0006352">
    <property type="term" value="P:DNA-templated transcription initiation"/>
    <property type="evidence" value="ECO:0007669"/>
    <property type="project" value="InterPro"/>
</dbReference>
<evidence type="ECO:0000259" key="6">
    <source>
        <dbReference type="Pfam" id="PF04542"/>
    </source>
</evidence>
<dbReference type="PANTHER" id="PTHR43133:SF51">
    <property type="entry name" value="RNA POLYMERASE SIGMA FACTOR"/>
    <property type="match status" value="1"/>
</dbReference>
<dbReference type="InterPro" id="IPR013325">
    <property type="entry name" value="RNA_pol_sigma_r2"/>
</dbReference>
<gene>
    <name evidence="8" type="ORF">DWB85_18115</name>
</gene>
<feature type="domain" description="RNA polymerase sigma-70 region 2" evidence="6">
    <location>
        <begin position="50"/>
        <end position="117"/>
    </location>
</feature>
<sequence length="239" mass="27430">MLSKRRSAVNTSKEQQRPRGETLLQEHSLISDISLISRIRNGDAGLFEVLMRRYNNRVYRVARSLCTDDDEAMDVVQESWIKIYWALSDFQGPDGFPSWATKITYNNALMRLRKQKRIHYLAELGDIAVNSTNSDRHNEDPLSQLAQSQLKQLLEGAIDRLPVIYRAVFVLRAVQHLSTRETAASLNLTPDTVKQRFSRARRILRSDLESAIQSAGLSLYEFDGARCDYIVQRVMSQLL</sequence>
<feature type="domain" description="RNA polymerase sigma factor 70 region 4 type 2" evidence="7">
    <location>
        <begin position="152"/>
        <end position="202"/>
    </location>
</feature>
<protein>
    <submittedName>
        <fullName evidence="8">RNA polymerase sigma factor</fullName>
    </submittedName>
</protein>
<keyword evidence="9" id="KW-1185">Reference proteome</keyword>
<reference evidence="8 9" key="1">
    <citation type="submission" date="2018-07" db="EMBL/GenBank/DDBJ databases">
        <title>Halioglobus sp. genome submission.</title>
        <authorList>
            <person name="Ye M.-Q."/>
            <person name="Du Z.-J."/>
        </authorList>
    </citation>
    <scope>NUCLEOTIDE SEQUENCE [LARGE SCALE GENOMIC DNA]</scope>
    <source>
        <strain evidence="8 9">U0301</strain>
    </source>
</reference>
<feature type="region of interest" description="Disordered" evidence="5">
    <location>
        <begin position="1"/>
        <end position="21"/>
    </location>
</feature>
<dbReference type="Gene3D" id="1.10.1740.10">
    <property type="match status" value="1"/>
</dbReference>
<dbReference type="EMBL" id="QRAN01000030">
    <property type="protein sequence ID" value="RLQ20362.1"/>
    <property type="molecule type" value="Genomic_DNA"/>
</dbReference>
<dbReference type="CDD" id="cd06171">
    <property type="entry name" value="Sigma70_r4"/>
    <property type="match status" value="1"/>
</dbReference>
<evidence type="ECO:0000259" key="7">
    <source>
        <dbReference type="Pfam" id="PF08281"/>
    </source>
</evidence>
<evidence type="ECO:0000313" key="8">
    <source>
        <dbReference type="EMBL" id="RLQ20362.1"/>
    </source>
</evidence>
<comment type="caution">
    <text evidence="8">The sequence shown here is derived from an EMBL/GenBank/DDBJ whole genome shotgun (WGS) entry which is preliminary data.</text>
</comment>
<dbReference type="OrthoDB" id="9782108at2"/>
<dbReference type="InterPro" id="IPR039425">
    <property type="entry name" value="RNA_pol_sigma-70-like"/>
</dbReference>
<proteinExistence type="inferred from homology"/>
<dbReference type="AlphaFoldDB" id="A0A3L7DX38"/>
<dbReference type="InterPro" id="IPR013324">
    <property type="entry name" value="RNA_pol_sigma_r3/r4-like"/>
</dbReference>
<evidence type="ECO:0000313" key="9">
    <source>
        <dbReference type="Proteomes" id="UP000265509"/>
    </source>
</evidence>
<dbReference type="InterPro" id="IPR036388">
    <property type="entry name" value="WH-like_DNA-bd_sf"/>
</dbReference>
<dbReference type="SUPFAM" id="SSF88946">
    <property type="entry name" value="Sigma2 domain of RNA polymerase sigma factors"/>
    <property type="match status" value="1"/>
</dbReference>
<evidence type="ECO:0000256" key="1">
    <source>
        <dbReference type="ARBA" id="ARBA00010641"/>
    </source>
</evidence>
<dbReference type="NCBIfam" id="NF008888">
    <property type="entry name" value="PRK11922.1"/>
    <property type="match status" value="1"/>
</dbReference>
<evidence type="ECO:0000256" key="5">
    <source>
        <dbReference type="SAM" id="MobiDB-lite"/>
    </source>
</evidence>
<keyword evidence="2" id="KW-0805">Transcription regulation</keyword>
<dbReference type="Pfam" id="PF08281">
    <property type="entry name" value="Sigma70_r4_2"/>
    <property type="match status" value="1"/>
</dbReference>
<dbReference type="Proteomes" id="UP000265509">
    <property type="component" value="Unassembled WGS sequence"/>
</dbReference>
<dbReference type="InterPro" id="IPR014284">
    <property type="entry name" value="RNA_pol_sigma-70_dom"/>
</dbReference>
<dbReference type="PANTHER" id="PTHR43133">
    <property type="entry name" value="RNA POLYMERASE ECF-TYPE SIGMA FACTO"/>
    <property type="match status" value="1"/>
</dbReference>
<dbReference type="SUPFAM" id="SSF88659">
    <property type="entry name" value="Sigma3 and sigma4 domains of RNA polymerase sigma factors"/>
    <property type="match status" value="1"/>
</dbReference>
<dbReference type="Pfam" id="PF04542">
    <property type="entry name" value="Sigma70_r2"/>
    <property type="match status" value="1"/>
</dbReference>